<reference evidence="2 3" key="1">
    <citation type="submission" date="2021-06" db="EMBL/GenBank/DDBJ databases">
        <title>Caerostris darwini draft genome.</title>
        <authorList>
            <person name="Kono N."/>
            <person name="Arakawa K."/>
        </authorList>
    </citation>
    <scope>NUCLEOTIDE SEQUENCE [LARGE SCALE GENOMIC DNA]</scope>
</reference>
<evidence type="ECO:0000313" key="3">
    <source>
        <dbReference type="Proteomes" id="UP001054837"/>
    </source>
</evidence>
<feature type="region of interest" description="Disordered" evidence="1">
    <location>
        <begin position="1"/>
        <end position="23"/>
    </location>
</feature>
<sequence length="87" mass="9598">MEAFSSPNVPSTRREDDTARFTALPDARLAHDITVHHPLPANDLPAKDPPAAYPHNDLGCGRKRAWSIVGSEKSSQPTVTLARRRTR</sequence>
<feature type="compositionally biased region" description="Polar residues" evidence="1">
    <location>
        <begin position="1"/>
        <end position="11"/>
    </location>
</feature>
<name>A0AAV4T8Y7_9ARAC</name>
<gene>
    <name evidence="2" type="ORF">CDAR_573881</name>
</gene>
<accession>A0AAV4T8Y7</accession>
<dbReference type="AlphaFoldDB" id="A0AAV4T8Y7"/>
<evidence type="ECO:0000256" key="1">
    <source>
        <dbReference type="SAM" id="MobiDB-lite"/>
    </source>
</evidence>
<organism evidence="2 3">
    <name type="scientific">Caerostris darwini</name>
    <dbReference type="NCBI Taxonomy" id="1538125"/>
    <lineage>
        <taxon>Eukaryota</taxon>
        <taxon>Metazoa</taxon>
        <taxon>Ecdysozoa</taxon>
        <taxon>Arthropoda</taxon>
        <taxon>Chelicerata</taxon>
        <taxon>Arachnida</taxon>
        <taxon>Araneae</taxon>
        <taxon>Araneomorphae</taxon>
        <taxon>Entelegynae</taxon>
        <taxon>Araneoidea</taxon>
        <taxon>Araneidae</taxon>
        <taxon>Caerostris</taxon>
    </lineage>
</organism>
<protein>
    <submittedName>
        <fullName evidence="2">Uncharacterized protein</fullName>
    </submittedName>
</protein>
<dbReference type="Proteomes" id="UP001054837">
    <property type="component" value="Unassembled WGS sequence"/>
</dbReference>
<comment type="caution">
    <text evidence="2">The sequence shown here is derived from an EMBL/GenBank/DDBJ whole genome shotgun (WGS) entry which is preliminary data.</text>
</comment>
<dbReference type="EMBL" id="BPLQ01009039">
    <property type="protein sequence ID" value="GIY41187.1"/>
    <property type="molecule type" value="Genomic_DNA"/>
</dbReference>
<evidence type="ECO:0000313" key="2">
    <source>
        <dbReference type="EMBL" id="GIY41187.1"/>
    </source>
</evidence>
<keyword evidence="3" id="KW-1185">Reference proteome</keyword>
<proteinExistence type="predicted"/>